<evidence type="ECO:0000256" key="13">
    <source>
        <dbReference type="ARBA" id="ARBA00023211"/>
    </source>
</evidence>
<dbReference type="GO" id="GO:0004523">
    <property type="term" value="F:RNA-DNA hybrid ribonuclease activity"/>
    <property type="evidence" value="ECO:0007669"/>
    <property type="project" value="UniProtKB-UniRule"/>
</dbReference>
<dbReference type="PROSITE" id="PS51975">
    <property type="entry name" value="RNASE_H_2"/>
    <property type="match status" value="1"/>
</dbReference>
<dbReference type="AlphaFoldDB" id="A0A918UDY5"/>
<evidence type="ECO:0000256" key="1">
    <source>
        <dbReference type="ARBA" id="ARBA00000077"/>
    </source>
</evidence>
<gene>
    <name evidence="14 18" type="primary">rnhB</name>
    <name evidence="18" type="ORF">GCM10011614_12170</name>
</gene>
<evidence type="ECO:0000259" key="17">
    <source>
        <dbReference type="PROSITE" id="PS51975"/>
    </source>
</evidence>
<keyword evidence="19" id="KW-1185">Reference proteome</keyword>
<dbReference type="PANTHER" id="PTHR10954:SF18">
    <property type="entry name" value="RIBONUCLEASE HII"/>
    <property type="match status" value="1"/>
</dbReference>
<dbReference type="GO" id="GO:0006298">
    <property type="term" value="P:mismatch repair"/>
    <property type="evidence" value="ECO:0007669"/>
    <property type="project" value="TreeGrafter"/>
</dbReference>
<evidence type="ECO:0000256" key="3">
    <source>
        <dbReference type="ARBA" id="ARBA00004065"/>
    </source>
</evidence>
<evidence type="ECO:0000256" key="2">
    <source>
        <dbReference type="ARBA" id="ARBA00001946"/>
    </source>
</evidence>
<dbReference type="CDD" id="cd07182">
    <property type="entry name" value="RNase_HII_bacteria_HII_like"/>
    <property type="match status" value="1"/>
</dbReference>
<comment type="function">
    <text evidence="3 14 16">Endonuclease that specifically degrades the RNA of RNA-DNA hybrids.</text>
</comment>
<evidence type="ECO:0000256" key="9">
    <source>
        <dbReference type="ARBA" id="ARBA00022722"/>
    </source>
</evidence>
<dbReference type="InterPro" id="IPR001352">
    <property type="entry name" value="RNase_HII/HIII"/>
</dbReference>
<evidence type="ECO:0000256" key="6">
    <source>
        <dbReference type="ARBA" id="ARBA00012180"/>
    </source>
</evidence>
<evidence type="ECO:0000256" key="12">
    <source>
        <dbReference type="ARBA" id="ARBA00022801"/>
    </source>
</evidence>
<dbReference type="InterPro" id="IPR012337">
    <property type="entry name" value="RNaseH-like_sf"/>
</dbReference>
<dbReference type="GO" id="GO:0030145">
    <property type="term" value="F:manganese ion binding"/>
    <property type="evidence" value="ECO:0007669"/>
    <property type="project" value="UniProtKB-UniRule"/>
</dbReference>
<dbReference type="Pfam" id="PF01351">
    <property type="entry name" value="RNase_HII"/>
    <property type="match status" value="1"/>
</dbReference>
<keyword evidence="13 14" id="KW-0464">Manganese</keyword>
<dbReference type="InterPro" id="IPR024567">
    <property type="entry name" value="RNase_HII/HIII_dom"/>
</dbReference>
<feature type="binding site" evidence="14 15">
    <location>
        <position position="115"/>
    </location>
    <ligand>
        <name>a divalent metal cation</name>
        <dbReference type="ChEBI" id="CHEBI:60240"/>
    </ligand>
</feature>
<feature type="domain" description="RNase H type-2" evidence="17">
    <location>
        <begin position="15"/>
        <end position="209"/>
    </location>
</feature>
<evidence type="ECO:0000256" key="14">
    <source>
        <dbReference type="HAMAP-Rule" id="MF_00052"/>
    </source>
</evidence>
<dbReference type="GO" id="GO:0005737">
    <property type="term" value="C:cytoplasm"/>
    <property type="evidence" value="ECO:0007669"/>
    <property type="project" value="UniProtKB-SubCell"/>
</dbReference>
<keyword evidence="9 14" id="KW-0540">Nuclease</keyword>
<accession>A0A918UDY5</accession>
<dbReference type="EC" id="3.1.26.4" evidence="6 14"/>
<dbReference type="GO" id="GO:0032299">
    <property type="term" value="C:ribonuclease H2 complex"/>
    <property type="evidence" value="ECO:0007669"/>
    <property type="project" value="TreeGrafter"/>
</dbReference>
<dbReference type="RefSeq" id="WP_189620207.1">
    <property type="nucleotide sequence ID" value="NZ_BMZA01000002.1"/>
</dbReference>
<dbReference type="SUPFAM" id="SSF53098">
    <property type="entry name" value="Ribonuclease H-like"/>
    <property type="match status" value="1"/>
</dbReference>
<dbReference type="Proteomes" id="UP000648075">
    <property type="component" value="Unassembled WGS sequence"/>
</dbReference>
<evidence type="ECO:0000256" key="7">
    <source>
        <dbReference type="ARBA" id="ARBA00019179"/>
    </source>
</evidence>
<name>A0A918UDY5_9SPHN</name>
<evidence type="ECO:0000256" key="5">
    <source>
        <dbReference type="ARBA" id="ARBA00007383"/>
    </source>
</evidence>
<evidence type="ECO:0000256" key="4">
    <source>
        <dbReference type="ARBA" id="ARBA00004496"/>
    </source>
</evidence>
<protein>
    <recommendedName>
        <fullName evidence="7 14">Ribonuclease HII</fullName>
        <shortName evidence="14">RNase HII</shortName>
        <ecNumber evidence="6 14">3.1.26.4</ecNumber>
    </recommendedName>
</protein>
<dbReference type="HAMAP" id="MF_00052_B">
    <property type="entry name" value="RNase_HII_B"/>
    <property type="match status" value="1"/>
</dbReference>
<reference evidence="18" key="1">
    <citation type="journal article" date="2014" name="Int. J. Syst. Evol. Microbiol.">
        <title>Complete genome sequence of Corynebacterium casei LMG S-19264T (=DSM 44701T), isolated from a smear-ripened cheese.</title>
        <authorList>
            <consortium name="US DOE Joint Genome Institute (JGI-PGF)"/>
            <person name="Walter F."/>
            <person name="Albersmeier A."/>
            <person name="Kalinowski J."/>
            <person name="Ruckert C."/>
        </authorList>
    </citation>
    <scope>NUCLEOTIDE SEQUENCE</scope>
    <source>
        <strain evidence="18">KCTC 32255</strain>
    </source>
</reference>
<keyword evidence="11 14" id="KW-0255">Endonuclease</keyword>
<feature type="binding site" evidence="14 15">
    <location>
        <position position="22"/>
    </location>
    <ligand>
        <name>a divalent metal cation</name>
        <dbReference type="ChEBI" id="CHEBI:60240"/>
    </ligand>
</feature>
<dbReference type="NCBIfam" id="NF000595">
    <property type="entry name" value="PRK00015.1-3"/>
    <property type="match status" value="1"/>
</dbReference>
<dbReference type="PANTHER" id="PTHR10954">
    <property type="entry name" value="RIBONUCLEASE H2 SUBUNIT A"/>
    <property type="match status" value="1"/>
</dbReference>
<feature type="binding site" evidence="14 15">
    <location>
        <position position="21"/>
    </location>
    <ligand>
        <name>a divalent metal cation</name>
        <dbReference type="ChEBI" id="CHEBI:60240"/>
    </ligand>
</feature>
<comment type="cofactor">
    <cofactor evidence="14 15">
        <name>Mn(2+)</name>
        <dbReference type="ChEBI" id="CHEBI:29035"/>
    </cofactor>
    <cofactor evidence="14 15">
        <name>Mg(2+)</name>
        <dbReference type="ChEBI" id="CHEBI:18420"/>
    </cofactor>
    <text evidence="14 15">Manganese or magnesium. Binds 1 divalent metal ion per monomer in the absence of substrate. May bind a second metal ion after substrate binding.</text>
</comment>
<evidence type="ECO:0000313" key="18">
    <source>
        <dbReference type="EMBL" id="GGY98605.1"/>
    </source>
</evidence>
<dbReference type="InterPro" id="IPR022898">
    <property type="entry name" value="RNase_HII"/>
</dbReference>
<evidence type="ECO:0000313" key="19">
    <source>
        <dbReference type="Proteomes" id="UP000648075"/>
    </source>
</evidence>
<reference evidence="18" key="2">
    <citation type="submission" date="2020-09" db="EMBL/GenBank/DDBJ databases">
        <authorList>
            <person name="Sun Q."/>
            <person name="Kim S."/>
        </authorList>
    </citation>
    <scope>NUCLEOTIDE SEQUENCE</scope>
    <source>
        <strain evidence="18">KCTC 32255</strain>
    </source>
</reference>
<comment type="similarity">
    <text evidence="5 14 16">Belongs to the RNase HII family.</text>
</comment>
<keyword evidence="10 14" id="KW-0479">Metal-binding</keyword>
<dbReference type="Gene3D" id="3.30.420.10">
    <property type="entry name" value="Ribonuclease H-like superfamily/Ribonuclease H"/>
    <property type="match status" value="1"/>
</dbReference>
<organism evidence="18 19">
    <name type="scientific">Novosphingobium colocasiae</name>
    <dbReference type="NCBI Taxonomy" id="1256513"/>
    <lineage>
        <taxon>Bacteria</taxon>
        <taxon>Pseudomonadati</taxon>
        <taxon>Pseudomonadota</taxon>
        <taxon>Alphaproteobacteria</taxon>
        <taxon>Sphingomonadales</taxon>
        <taxon>Sphingomonadaceae</taxon>
        <taxon>Novosphingobium</taxon>
    </lineage>
</organism>
<comment type="caution">
    <text evidence="18">The sequence shown here is derived from an EMBL/GenBank/DDBJ whole genome shotgun (WGS) entry which is preliminary data.</text>
</comment>
<sequence>MTRLTPATRFEFAHGVVIGVDEAGRGPLAGPVVAGAVVLCKPRPSGLDDSKKLSARRRAELEAVIHRRCRWAVGVVDVDEIDRLNIFGATMLAMTRAVAALCAELGEEPGGVLIDGNMTPHGRCAEWRWPARAIVGGDALEPSISAASVVAKEHRDRMMRELALAHPHYGWERNAGYGTAEHLAALRRHGPTAHHRRSFAPVAQLALAL</sequence>
<evidence type="ECO:0000256" key="15">
    <source>
        <dbReference type="PROSITE-ProRule" id="PRU01319"/>
    </source>
</evidence>
<dbReference type="GO" id="GO:0003723">
    <property type="term" value="F:RNA binding"/>
    <property type="evidence" value="ECO:0007669"/>
    <property type="project" value="UniProtKB-UniRule"/>
</dbReference>
<keyword evidence="8 14" id="KW-0963">Cytoplasm</keyword>
<comment type="cofactor">
    <cofactor evidence="2">
        <name>Mg(2+)</name>
        <dbReference type="ChEBI" id="CHEBI:18420"/>
    </cofactor>
</comment>
<evidence type="ECO:0000256" key="8">
    <source>
        <dbReference type="ARBA" id="ARBA00022490"/>
    </source>
</evidence>
<evidence type="ECO:0000256" key="10">
    <source>
        <dbReference type="ARBA" id="ARBA00022723"/>
    </source>
</evidence>
<dbReference type="GO" id="GO:0043137">
    <property type="term" value="P:DNA replication, removal of RNA primer"/>
    <property type="evidence" value="ECO:0007669"/>
    <property type="project" value="TreeGrafter"/>
</dbReference>
<comment type="catalytic activity">
    <reaction evidence="1 14 15 16">
        <text>Endonucleolytic cleavage to 5'-phosphomonoester.</text>
        <dbReference type="EC" id="3.1.26.4"/>
    </reaction>
</comment>
<proteinExistence type="inferred from homology"/>
<evidence type="ECO:0000256" key="16">
    <source>
        <dbReference type="RuleBase" id="RU003515"/>
    </source>
</evidence>
<dbReference type="EMBL" id="BMZA01000002">
    <property type="protein sequence ID" value="GGY98605.1"/>
    <property type="molecule type" value="Genomic_DNA"/>
</dbReference>
<evidence type="ECO:0000256" key="11">
    <source>
        <dbReference type="ARBA" id="ARBA00022759"/>
    </source>
</evidence>
<keyword evidence="12 14" id="KW-0378">Hydrolase</keyword>
<comment type="subcellular location">
    <subcellularLocation>
        <location evidence="4 14">Cytoplasm</location>
    </subcellularLocation>
</comment>
<dbReference type="InterPro" id="IPR036397">
    <property type="entry name" value="RNaseH_sf"/>
</dbReference>